<dbReference type="InterPro" id="IPR021133">
    <property type="entry name" value="HEAT_type_2"/>
</dbReference>
<dbReference type="Proteomes" id="UP000664167">
    <property type="component" value="Unassembled WGS sequence"/>
</dbReference>
<evidence type="ECO:0000313" key="1">
    <source>
        <dbReference type="EMBL" id="MBO0516591.1"/>
    </source>
</evidence>
<dbReference type="PROSITE" id="PS50077">
    <property type="entry name" value="HEAT_REPEAT"/>
    <property type="match status" value="1"/>
</dbReference>
<dbReference type="InterPro" id="IPR016024">
    <property type="entry name" value="ARM-type_fold"/>
</dbReference>
<dbReference type="SUPFAM" id="SSF48371">
    <property type="entry name" value="ARM repeat"/>
    <property type="match status" value="1"/>
</dbReference>
<dbReference type="RefSeq" id="WP_206968475.1">
    <property type="nucleotide sequence ID" value="NZ_BAAAJJ010000006.1"/>
</dbReference>
<accession>A0A939FC82</accession>
<keyword evidence="2" id="KW-1185">Reference proteome</keyword>
<evidence type="ECO:0000313" key="2">
    <source>
        <dbReference type="Proteomes" id="UP000664167"/>
    </source>
</evidence>
<gene>
    <name evidence="1" type="ORF">J0695_33190</name>
</gene>
<reference evidence="1" key="1">
    <citation type="submission" date="2021-03" db="EMBL/GenBank/DDBJ databases">
        <title>Streptomyces poriferae sp. nov., a novel marine sponge-derived Actinobacteria species with anti-MRSA activity.</title>
        <authorList>
            <person name="Sandoval-Powers M."/>
            <person name="Kralova S."/>
            <person name="Nguyen G.-S."/>
            <person name="Fawwal D."/>
            <person name="Degnes K."/>
            <person name="Klinkenberg G."/>
            <person name="Sletta H."/>
            <person name="Wentzel A."/>
            <person name="Liles M.R."/>
        </authorList>
    </citation>
    <scope>NUCLEOTIDE SEQUENCE</scope>
    <source>
        <strain evidence="1">DSM 41794</strain>
    </source>
</reference>
<proteinExistence type="predicted"/>
<dbReference type="AlphaFoldDB" id="A0A939FC82"/>
<name>A0A939FC82_9ACTN</name>
<dbReference type="Gene3D" id="1.25.40.290">
    <property type="entry name" value="ARM repeat domains"/>
    <property type="match status" value="1"/>
</dbReference>
<dbReference type="EMBL" id="JAFLRJ010000417">
    <property type="protein sequence ID" value="MBO0516591.1"/>
    <property type="molecule type" value="Genomic_DNA"/>
</dbReference>
<protein>
    <submittedName>
        <fullName evidence="1">DNA alkylation repair protein</fullName>
    </submittedName>
</protein>
<comment type="caution">
    <text evidence="1">The sequence shown here is derived from an EMBL/GenBank/DDBJ whole genome shotgun (WGS) entry which is preliminary data.</text>
</comment>
<organism evidence="1 2">
    <name type="scientific">Streptomyces beijiangensis</name>
    <dbReference type="NCBI Taxonomy" id="163361"/>
    <lineage>
        <taxon>Bacteria</taxon>
        <taxon>Bacillati</taxon>
        <taxon>Actinomycetota</taxon>
        <taxon>Actinomycetes</taxon>
        <taxon>Kitasatosporales</taxon>
        <taxon>Streptomycetaceae</taxon>
        <taxon>Streptomyces</taxon>
    </lineage>
</organism>
<sequence length="368" mass="40344">MPFADELIGPSAARALLRAMRTAAPDTPFTALRSATRGLGPLALRERADLLRDALLTDLPGSYAGLAATVRAAAQDEETFTGWLIWPVTGAVAQRAIEEGKAKAFDDALALLAELTGRLTSEFSLRPLLRHDPHRALKRIMPWTRSRDQDVRRLASEGTRPFLPWATRVPALLDDPRSTLPILNALYRDESEYVRRSVANHLNDLSRNHPDLVVETAAAWLTVPDDNTQRLVRHALRSLVKKGDPGALALMGFAPAPALDITGPVLAEDSVPYGGTLHFTAMLTNTGAEPVQLAIDYVVHHLRANGQLSTKTFKLATKLLEPSQTVEISRAHSFREITTRRYYPGEHAIELQVNGARHGHTVFGLLAP</sequence>